<protein>
    <submittedName>
        <fullName evidence="4">UDP-4-amino-4, 6-dideoxy-N-acetyl-beta-L-altrosamine transaminase</fullName>
        <ecNumber evidence="4">2.6.1.92</ecNumber>
    </submittedName>
</protein>
<dbReference type="PANTHER" id="PTHR30244">
    <property type="entry name" value="TRANSAMINASE"/>
    <property type="match status" value="1"/>
</dbReference>
<dbReference type="Gene3D" id="3.40.640.10">
    <property type="entry name" value="Type I PLP-dependent aspartate aminotransferase-like (Major domain)"/>
    <property type="match status" value="1"/>
</dbReference>
<dbReference type="Gene3D" id="3.90.1150.10">
    <property type="entry name" value="Aspartate Aminotransferase, domain 1"/>
    <property type="match status" value="1"/>
</dbReference>
<comment type="caution">
    <text evidence="4">The sequence shown here is derived from an EMBL/GenBank/DDBJ whole genome shotgun (WGS) entry which is preliminary data.</text>
</comment>
<sequence>MIPYGKQSITTEDINAVTDVLQADLITQGPLVPEFEQSIADLCQAQYATAVSNATAALHIANLALEVGAGDIVWTTPISFVASANCALYCGATIDFVDIDINTANICPIQLQGKLAKAQRENQLPKVLVVVHMAGASCNMRAIAQLAKQYHFKVIEDASHAIGGKYLDQPIGSCQYSDITVFSFHPVKIITSGEGGMALTNNQQLDKKLKRLRSHGITADPAAMTQESHGPWYYEQVELGFNYRMTDIHAALGLSQLNRLTSFVQKRNDIAKRYDNAFNHTNVMPIKPESDCYSAYHLYLVRLPEMSLAEQKHLFEKLRGDKIFIQKHYIPIYLQPYYQQFNFDPADYPQAQAYYRSVITLPLYPELDIAQQDYIIDKILRL</sequence>
<accession>A0ABU2ZZ77</accession>
<dbReference type="Proteomes" id="UP001266357">
    <property type="component" value="Unassembled WGS sequence"/>
</dbReference>
<comment type="similarity">
    <text evidence="2 3">Belongs to the DegT/DnrJ/EryC1 family.</text>
</comment>
<dbReference type="InterPro" id="IPR015421">
    <property type="entry name" value="PyrdxlP-dep_Trfase_major"/>
</dbReference>
<dbReference type="InterPro" id="IPR015422">
    <property type="entry name" value="PyrdxlP-dep_Trfase_small"/>
</dbReference>
<name>A0ABU2ZZ77_9GAMM</name>
<keyword evidence="4" id="KW-0808">Transferase</keyword>
<dbReference type="NCBIfam" id="TIGR03588">
    <property type="entry name" value="PseC"/>
    <property type="match status" value="1"/>
</dbReference>
<dbReference type="CDD" id="cd00616">
    <property type="entry name" value="AHBA_syn"/>
    <property type="match status" value="1"/>
</dbReference>
<dbReference type="PIRSF" id="PIRSF000390">
    <property type="entry name" value="PLP_StrS"/>
    <property type="match status" value="1"/>
</dbReference>
<dbReference type="Pfam" id="PF01041">
    <property type="entry name" value="DegT_DnrJ_EryC1"/>
    <property type="match status" value="1"/>
</dbReference>
<evidence type="ECO:0000313" key="4">
    <source>
        <dbReference type="EMBL" id="MDT0602855.1"/>
    </source>
</evidence>
<evidence type="ECO:0000256" key="3">
    <source>
        <dbReference type="RuleBase" id="RU004508"/>
    </source>
</evidence>
<reference evidence="4 5" key="1">
    <citation type="submission" date="2023-09" db="EMBL/GenBank/DDBJ databases">
        <authorList>
            <person name="Rey-Velasco X."/>
        </authorList>
    </citation>
    <scope>NUCLEOTIDE SEQUENCE [LARGE SCALE GENOMIC DNA]</scope>
    <source>
        <strain evidence="4 5">W431</strain>
    </source>
</reference>
<dbReference type="InterPro" id="IPR000653">
    <property type="entry name" value="DegT/StrS_aminotransferase"/>
</dbReference>
<dbReference type="EC" id="2.6.1.92" evidence="4"/>
<evidence type="ECO:0000313" key="5">
    <source>
        <dbReference type="Proteomes" id="UP001266357"/>
    </source>
</evidence>
<dbReference type="EMBL" id="JAVRIF010000002">
    <property type="protein sequence ID" value="MDT0602855.1"/>
    <property type="molecule type" value="Genomic_DNA"/>
</dbReference>
<keyword evidence="5" id="KW-1185">Reference proteome</keyword>
<keyword evidence="4" id="KW-0032">Aminotransferase</keyword>
<proteinExistence type="inferred from homology"/>
<dbReference type="SUPFAM" id="SSF53383">
    <property type="entry name" value="PLP-dependent transferases"/>
    <property type="match status" value="1"/>
</dbReference>
<organism evidence="4 5">
    <name type="scientific">Thalassotalea castellviae</name>
    <dbReference type="NCBI Taxonomy" id="3075612"/>
    <lineage>
        <taxon>Bacteria</taxon>
        <taxon>Pseudomonadati</taxon>
        <taxon>Pseudomonadota</taxon>
        <taxon>Gammaproteobacteria</taxon>
        <taxon>Alteromonadales</taxon>
        <taxon>Colwelliaceae</taxon>
        <taxon>Thalassotalea</taxon>
    </lineage>
</organism>
<evidence type="ECO:0000256" key="1">
    <source>
        <dbReference type="ARBA" id="ARBA00022898"/>
    </source>
</evidence>
<gene>
    <name evidence="4" type="primary">pseC</name>
    <name evidence="4" type="ORF">RM573_04555</name>
</gene>
<evidence type="ECO:0000256" key="2">
    <source>
        <dbReference type="ARBA" id="ARBA00037999"/>
    </source>
</evidence>
<dbReference type="PANTHER" id="PTHR30244:SF34">
    <property type="entry name" value="DTDP-4-AMINO-4,6-DIDEOXYGALACTOSE TRANSAMINASE"/>
    <property type="match status" value="1"/>
</dbReference>
<dbReference type="InterPro" id="IPR015424">
    <property type="entry name" value="PyrdxlP-dep_Trfase"/>
</dbReference>
<dbReference type="InterPro" id="IPR020026">
    <property type="entry name" value="PseC"/>
</dbReference>
<dbReference type="RefSeq" id="WP_311577944.1">
    <property type="nucleotide sequence ID" value="NZ_JAVRIF010000002.1"/>
</dbReference>
<keyword evidence="1 3" id="KW-0663">Pyridoxal phosphate</keyword>
<dbReference type="GO" id="GO:0008483">
    <property type="term" value="F:transaminase activity"/>
    <property type="evidence" value="ECO:0007669"/>
    <property type="project" value="UniProtKB-KW"/>
</dbReference>